<dbReference type="AlphaFoldDB" id="A0A0A2G6W5"/>
<dbReference type="EMBL" id="JQZW01000008">
    <property type="protein sequence ID" value="KGN98182.1"/>
    <property type="molecule type" value="Genomic_DNA"/>
</dbReference>
<evidence type="ECO:0000313" key="2">
    <source>
        <dbReference type="EMBL" id="KGN98182.1"/>
    </source>
</evidence>
<protein>
    <recommendedName>
        <fullName evidence="4">Transglutaminase-like domain-containing protein</fullName>
    </recommendedName>
</protein>
<keyword evidence="1" id="KW-0812">Transmembrane</keyword>
<dbReference type="RefSeq" id="WP_036883726.1">
    <property type="nucleotide sequence ID" value="NZ_JQZW01000008.1"/>
</dbReference>
<organism evidence="2 3">
    <name type="scientific">Porphyromonas gingivicanis</name>
    <dbReference type="NCBI Taxonomy" id="266762"/>
    <lineage>
        <taxon>Bacteria</taxon>
        <taxon>Pseudomonadati</taxon>
        <taxon>Bacteroidota</taxon>
        <taxon>Bacteroidia</taxon>
        <taxon>Bacteroidales</taxon>
        <taxon>Porphyromonadaceae</taxon>
        <taxon>Porphyromonas</taxon>
    </lineage>
</organism>
<comment type="caution">
    <text evidence="2">The sequence shown here is derived from an EMBL/GenBank/DDBJ whole genome shotgun (WGS) entry which is preliminary data.</text>
</comment>
<dbReference type="Proteomes" id="UP000030134">
    <property type="component" value="Unassembled WGS sequence"/>
</dbReference>
<proteinExistence type="predicted"/>
<evidence type="ECO:0000313" key="3">
    <source>
        <dbReference type="Proteomes" id="UP000030134"/>
    </source>
</evidence>
<feature type="transmembrane region" description="Helical" evidence="1">
    <location>
        <begin position="12"/>
        <end position="30"/>
    </location>
</feature>
<dbReference type="STRING" id="266762.HQ36_04540"/>
<name>A0A0A2G6W5_9PORP</name>
<keyword evidence="3" id="KW-1185">Reference proteome</keyword>
<keyword evidence="1" id="KW-1133">Transmembrane helix</keyword>
<dbReference type="OrthoDB" id="1011336at2"/>
<gene>
    <name evidence="2" type="ORF">HQ36_04540</name>
</gene>
<keyword evidence="1" id="KW-0472">Membrane</keyword>
<accession>A0A0A2G6W5</accession>
<dbReference type="eggNOG" id="COG0507">
    <property type="taxonomic scope" value="Bacteria"/>
</dbReference>
<evidence type="ECO:0008006" key="4">
    <source>
        <dbReference type="Google" id="ProtNLM"/>
    </source>
</evidence>
<sequence length="400" mass="45743">MIRIYVALNKRDVFIILGFLLLMFVGYLFLRGVNNSSDFEITDELGGNLFPSSIISLATSNELIIEPSHTPYLGNPKSGIGIRMEARKHNSHVRIEIAETPFSYHSVSEFVLPQKGQSYTVYPEIVWKYDVLRESQQPTPMSIVATVISDNLASTLKVRTFSMRSINECMYGYYRIDEKQRRQFVNTPIFFAAYVNEDSPLIDKVLREALNTRIVNRFLGYQSDSTAVVRQVYALWNVLQRRQFKYSSISNSSLGSNVVYAQRVRSLEDALSTSQINCVDGSVLFASLLRAINIDPILVLKPGHMFVGFYTDKRHENKLFLETSMIGNIDFDDYFPDEAIDSLFTGKSQNEMSRITFQKSIEYASDKYVADSLMIREEHPGYMFLELSDKVRSKIQSIGK</sequence>
<evidence type="ECO:0000256" key="1">
    <source>
        <dbReference type="SAM" id="Phobius"/>
    </source>
</evidence>
<reference evidence="2 3" key="1">
    <citation type="submission" date="2014-08" db="EMBL/GenBank/DDBJ databases">
        <title>Porphyromonas gingivicanis strain:COT-022_OH1391 Genome sequencing.</title>
        <authorList>
            <person name="Wallis C."/>
            <person name="Deusch O."/>
            <person name="O'Flynn C."/>
            <person name="Davis I."/>
            <person name="Jospin G."/>
            <person name="Darling A.E."/>
            <person name="Coil D.A."/>
            <person name="Alexiev A."/>
            <person name="Horsfall A."/>
            <person name="Kirkwood N."/>
            <person name="Harris S."/>
            <person name="Eisen J.A."/>
        </authorList>
    </citation>
    <scope>NUCLEOTIDE SEQUENCE [LARGE SCALE GENOMIC DNA]</scope>
    <source>
        <strain evidence="3">COT-022 OH1391</strain>
    </source>
</reference>